<dbReference type="Proteomes" id="UP000199405">
    <property type="component" value="Unassembled WGS sequence"/>
</dbReference>
<evidence type="ECO:0000259" key="3">
    <source>
        <dbReference type="Pfam" id="PF14219"/>
    </source>
</evidence>
<evidence type="ECO:0000313" key="7">
    <source>
        <dbReference type="Proteomes" id="UP000669887"/>
    </source>
</evidence>
<evidence type="ECO:0000313" key="4">
    <source>
        <dbReference type="EMBL" id="MBO4141698.1"/>
    </source>
</evidence>
<feature type="domain" description="DUF4328" evidence="3">
    <location>
        <begin position="77"/>
        <end position="241"/>
    </location>
</feature>
<feature type="region of interest" description="Disordered" evidence="1">
    <location>
        <begin position="264"/>
        <end position="316"/>
    </location>
</feature>
<feature type="transmembrane region" description="Helical" evidence="2">
    <location>
        <begin position="132"/>
        <end position="152"/>
    </location>
</feature>
<feature type="transmembrane region" description="Helical" evidence="2">
    <location>
        <begin position="41"/>
        <end position="65"/>
    </location>
</feature>
<dbReference type="Proteomes" id="UP000669887">
    <property type="component" value="Unassembled WGS sequence"/>
</dbReference>
<keyword evidence="2" id="KW-0472">Membrane</keyword>
<gene>
    <name evidence="5" type="ORF">GA0070562_2770</name>
    <name evidence="4" type="ORF">J5U46_16195</name>
</gene>
<protein>
    <submittedName>
        <fullName evidence="4">DUF4328 domain-containing protein</fullName>
    </submittedName>
</protein>
<reference evidence="5 6" key="1">
    <citation type="submission" date="2016-06" db="EMBL/GenBank/DDBJ databases">
        <authorList>
            <person name="Varghese N."/>
            <person name="Submissions Spin"/>
        </authorList>
    </citation>
    <scope>NUCLEOTIDE SEQUENCE [LARGE SCALE GENOMIC DNA]</scope>
    <source>
        <strain evidence="5 6">DSM 45142</strain>
    </source>
</reference>
<dbReference type="AlphaFoldDB" id="A0AAW4JI89"/>
<evidence type="ECO:0000313" key="6">
    <source>
        <dbReference type="Proteomes" id="UP000199405"/>
    </source>
</evidence>
<sequence length="316" mass="33532">MHCQTCGDATSPAYEECRRCGTRVGQPAVSPGVPTYGVRGLAVAGAIAVGAATLCYLLTALFPLVGVRMARSAAEQLDRDVLLGAVLAEVLFSLPYLLALLTAGTLVVIWTWRARKNLDAFPGAVPNLSPAWAIAGWLVPLVNLVVPARVLADLLRNSVWQRRQSWLVGVWWASWLVFLIGDRFVARAEQQRYDRLTELPRNDAEFGTYVRFYEDALGPRLVPAVACLVAGIAFVVLIRRISAAQQDRLSRAVPAWPGRPVWPGQPGWPAPAAPAPAAFAPAAPGAFEPAGPRDGADGASTTSPQAPPASGGTIGA</sequence>
<feature type="transmembrane region" description="Helical" evidence="2">
    <location>
        <begin position="164"/>
        <end position="186"/>
    </location>
</feature>
<evidence type="ECO:0000256" key="1">
    <source>
        <dbReference type="SAM" id="MobiDB-lite"/>
    </source>
</evidence>
<evidence type="ECO:0000256" key="2">
    <source>
        <dbReference type="SAM" id="Phobius"/>
    </source>
</evidence>
<feature type="transmembrane region" description="Helical" evidence="2">
    <location>
        <begin position="86"/>
        <end position="112"/>
    </location>
</feature>
<keyword evidence="6" id="KW-1185">Reference proteome</keyword>
<dbReference type="InterPro" id="IPR025565">
    <property type="entry name" value="DUF4328"/>
</dbReference>
<organism evidence="4 7">
    <name type="scientific">Micromonospora tulbaghiae</name>
    <dbReference type="NCBI Taxonomy" id="479978"/>
    <lineage>
        <taxon>Bacteria</taxon>
        <taxon>Bacillati</taxon>
        <taxon>Actinomycetota</taxon>
        <taxon>Actinomycetes</taxon>
        <taxon>Micromonosporales</taxon>
        <taxon>Micromonosporaceae</taxon>
        <taxon>Micromonospora</taxon>
    </lineage>
</organism>
<evidence type="ECO:0000313" key="5">
    <source>
        <dbReference type="EMBL" id="SCE79703.1"/>
    </source>
</evidence>
<name>A0AAW4JI89_9ACTN</name>
<dbReference type="Pfam" id="PF14219">
    <property type="entry name" value="DUF4328"/>
    <property type="match status" value="1"/>
</dbReference>
<keyword evidence="2" id="KW-1133">Transmembrane helix</keyword>
<accession>A0AAW4JI89</accession>
<dbReference type="EMBL" id="JAGFVQ010000028">
    <property type="protein sequence ID" value="MBO4141698.1"/>
    <property type="molecule type" value="Genomic_DNA"/>
</dbReference>
<keyword evidence="2" id="KW-0812">Transmembrane</keyword>
<comment type="caution">
    <text evidence="4">The sequence shown here is derived from an EMBL/GenBank/DDBJ whole genome shotgun (WGS) entry which is preliminary data.</text>
</comment>
<feature type="transmembrane region" description="Helical" evidence="2">
    <location>
        <begin position="221"/>
        <end position="241"/>
    </location>
</feature>
<proteinExistence type="predicted"/>
<dbReference type="EMBL" id="FMCQ01000003">
    <property type="protein sequence ID" value="SCE79703.1"/>
    <property type="molecule type" value="Genomic_DNA"/>
</dbReference>
<reference evidence="4" key="2">
    <citation type="submission" date="2021-03" db="EMBL/GenBank/DDBJ databases">
        <title>X isolated from Micromonospora tulbaghiae.</title>
        <authorList>
            <person name="Stennett H.L."/>
        </authorList>
    </citation>
    <scope>NUCLEOTIDE SEQUENCE</scope>
    <source>
        <strain evidence="4">28M1-20</strain>
    </source>
</reference>
<dbReference type="RefSeq" id="WP_091418545.1">
    <property type="nucleotide sequence ID" value="NZ_JAGFVQ010000028.1"/>
</dbReference>
<feature type="compositionally biased region" description="Low complexity" evidence="1">
    <location>
        <begin position="275"/>
        <end position="292"/>
    </location>
</feature>